<evidence type="ECO:0000313" key="3">
    <source>
        <dbReference type="EMBL" id="MFC0622813.1"/>
    </source>
</evidence>
<accession>A0ABV6QDU6</accession>
<feature type="transmembrane region" description="Helical" evidence="2">
    <location>
        <begin position="303"/>
        <end position="323"/>
    </location>
</feature>
<comment type="caution">
    <text evidence="3">The sequence shown here is derived from an EMBL/GenBank/DDBJ whole genome shotgun (WGS) entry which is preliminary data.</text>
</comment>
<feature type="transmembrane region" description="Helical" evidence="2">
    <location>
        <begin position="343"/>
        <end position="369"/>
    </location>
</feature>
<feature type="transmembrane region" description="Helical" evidence="2">
    <location>
        <begin position="583"/>
        <end position="602"/>
    </location>
</feature>
<feature type="transmembrane region" description="Helical" evidence="2">
    <location>
        <begin position="759"/>
        <end position="783"/>
    </location>
</feature>
<feature type="transmembrane region" description="Helical" evidence="2">
    <location>
        <begin position="546"/>
        <end position="571"/>
    </location>
</feature>
<sequence>MPDTRDFRADAQRALNRIEKQLKITIPTKVDISGAARELLGEVRKINQRNRLSDARKIRLYTTISTDGMNAEITKALRALSARANNRKLKIKTDLVAATAVVELSKEALDQVKRELDDFRKQTSPLKIAVHPEIAAGAVSFAEKRLALLSRPRRVPLLPYVQSGAAASAATAIAALSGARVLSTYFDRIAQSLTRLDKSVPLIGSLALAVAGLAGWSLSAASNLFALSSSLAQIAGAAFTLPGIFTGTAIAIGTAVAVLKDFDSVFPDIDDKLGKLQDRMSSNFWALAEAPLRRLIDTLLPQFSTGLMGTATALGGFAAQLAASFTTALDGLIVPMFRDLQAAIGVAAMATGAYAGVVATLGAVGAAALPRLAGWFADIATRFDAWLSTAARLGMLQQWIDSGVTAIAELGRVLAGTASILAGVAKAAELAGGSGLAELADGLQRVAATVNGPTFQAALVGVLVAAHEAMNAIATQAGPAFEQVMLRLATTLTSVLPMAGQAIGGLLAGVFSALDNPAVMAGVIAMFTGISHGLTDIAPAIDPAAIALGSLMNVIGTLASVIGPVLGVAFANLASAFTSLVPVIQPVITTLGGGLAAALVAIAPLVGQLVAAFAGLVGGSVLPALSGIIAALVPALSSIGAAIGALLPLVAAVLGPVITGIGQLVAAVLPPVAEAFGQIATALAPVLQLLGQLVAFLVPVLVPVLTFLAGVILDSIVGAVQGAAKVITGLVKILTGLWNFIAGVFTGNWSRAWEGIKQIFSGLIQVIVGLFKIAINVGILGVLRKGLALFKGLWSAGWGAVKTLFTSLWNGIKTYYTGVWGAIREITLTVLNAVKSAVLSGLSSVGGFFVSLGRSIGTTVSSIWSTVRTGFTTGVTNAVTVVKELPSKAKAALAGISVYLVQAGADLVRGFINGIKSLAGAAAEAAGNMARAAIDKAKNLLKINSPSKVFAQIGQYLGQGFIIGILGTRQQVLSAVTKLFGLVNKSGRKQLASFIATTGMRLVGLAGLNERVEKKLKAATERLADLRKEAADYAASIRDKVLATGDITKTEDSSFTGIVDALVAARDRAKQFAAVLAQLKTNGLNKTAIDQIAQAGPEAGLAAAQSILAAGKAGIGKINTLQGQLAQAAGKVGATAADAMYASGIRAAEGLVKGLQAQHKVIEAQMLAIARAMVNVIKHHLKIKSPSKVFTRLGAFVGQGFAAGITSTQAAVQTALQSLTAPRPTGLVAAVDSGLPGGGVTKVLNYYAAPGNSLDSEEDLFAATNRARAGW</sequence>
<keyword evidence="4" id="KW-1185">Reference proteome</keyword>
<evidence type="ECO:0000256" key="2">
    <source>
        <dbReference type="SAM" id="Phobius"/>
    </source>
</evidence>
<feature type="transmembrane region" description="Helical" evidence="2">
    <location>
        <begin position="157"/>
        <end position="179"/>
    </location>
</feature>
<feature type="transmembrane region" description="Helical" evidence="2">
    <location>
        <begin position="200"/>
        <end position="219"/>
    </location>
</feature>
<keyword evidence="2" id="KW-0472">Membrane</keyword>
<organism evidence="3 4">
    <name type="scientific">Kribbella deserti</name>
    <dbReference type="NCBI Taxonomy" id="1926257"/>
    <lineage>
        <taxon>Bacteria</taxon>
        <taxon>Bacillati</taxon>
        <taxon>Actinomycetota</taxon>
        <taxon>Actinomycetes</taxon>
        <taxon>Propionibacteriales</taxon>
        <taxon>Kribbellaceae</taxon>
        <taxon>Kribbella</taxon>
    </lineage>
</organism>
<evidence type="ECO:0000256" key="1">
    <source>
        <dbReference type="SAM" id="Coils"/>
    </source>
</evidence>
<feature type="transmembrane region" description="Helical" evidence="2">
    <location>
        <begin position="609"/>
        <end position="633"/>
    </location>
</feature>
<evidence type="ECO:0000313" key="4">
    <source>
        <dbReference type="Proteomes" id="UP001589890"/>
    </source>
</evidence>
<evidence type="ECO:0008006" key="5">
    <source>
        <dbReference type="Google" id="ProtNLM"/>
    </source>
</evidence>
<dbReference type="PANTHER" id="PTHR37813:SF1">
    <property type="entry name" value="FELS-2 PROPHAGE PROTEIN"/>
    <property type="match status" value="1"/>
</dbReference>
<protein>
    <recommendedName>
        <fullName evidence="5">Tape measure protein</fullName>
    </recommendedName>
</protein>
<keyword evidence="1" id="KW-0175">Coiled coil</keyword>
<proteinExistence type="predicted"/>
<dbReference type="PANTHER" id="PTHR37813">
    <property type="entry name" value="FELS-2 PROPHAGE PROTEIN"/>
    <property type="match status" value="1"/>
</dbReference>
<feature type="transmembrane region" description="Helical" evidence="2">
    <location>
        <begin position="517"/>
        <end position="534"/>
    </location>
</feature>
<feature type="transmembrane region" description="Helical" evidence="2">
    <location>
        <begin position="693"/>
        <end position="717"/>
    </location>
</feature>
<dbReference type="RefSeq" id="WP_380043490.1">
    <property type="nucleotide sequence ID" value="NZ_JBHLTC010000001.1"/>
</dbReference>
<keyword evidence="2" id="KW-1133">Transmembrane helix</keyword>
<feature type="transmembrane region" description="Helical" evidence="2">
    <location>
        <begin position="488"/>
        <end position="511"/>
    </location>
</feature>
<dbReference type="EMBL" id="JBHLTC010000001">
    <property type="protein sequence ID" value="MFC0622813.1"/>
    <property type="molecule type" value="Genomic_DNA"/>
</dbReference>
<feature type="transmembrane region" description="Helical" evidence="2">
    <location>
        <begin position="231"/>
        <end position="259"/>
    </location>
</feature>
<feature type="transmembrane region" description="Helical" evidence="2">
    <location>
        <begin position="639"/>
        <end position="657"/>
    </location>
</feature>
<dbReference type="Proteomes" id="UP001589890">
    <property type="component" value="Unassembled WGS sequence"/>
</dbReference>
<name>A0ABV6QDU6_9ACTN</name>
<feature type="coiled-coil region" evidence="1">
    <location>
        <begin position="1009"/>
        <end position="1036"/>
    </location>
</feature>
<reference evidence="3 4" key="1">
    <citation type="submission" date="2024-09" db="EMBL/GenBank/DDBJ databases">
        <authorList>
            <person name="Sun Q."/>
            <person name="Mori K."/>
        </authorList>
    </citation>
    <scope>NUCLEOTIDE SEQUENCE [LARGE SCALE GENOMIC DNA]</scope>
    <source>
        <strain evidence="3 4">CGMCC 1.15906</strain>
    </source>
</reference>
<keyword evidence="2" id="KW-0812">Transmembrane</keyword>
<feature type="transmembrane region" description="Helical" evidence="2">
    <location>
        <begin position="729"/>
        <end position="747"/>
    </location>
</feature>
<gene>
    <name evidence="3" type="ORF">ACFFGN_02000</name>
</gene>